<protein>
    <submittedName>
        <fullName evidence="8">ABC transporter ATP-binding protein</fullName>
    </submittedName>
</protein>
<keyword evidence="9" id="KW-1185">Reference proteome</keyword>
<evidence type="ECO:0000256" key="4">
    <source>
        <dbReference type="ARBA" id="ARBA00022741"/>
    </source>
</evidence>
<accession>A0A7U9THC6</accession>
<dbReference type="PROSITE" id="PS50893">
    <property type="entry name" value="ABC_TRANSPORTER_2"/>
    <property type="match status" value="1"/>
</dbReference>
<evidence type="ECO:0000256" key="3">
    <source>
        <dbReference type="ARBA" id="ARBA00022692"/>
    </source>
</evidence>
<dbReference type="GO" id="GO:0005524">
    <property type="term" value="F:ATP binding"/>
    <property type="evidence" value="ECO:0007669"/>
    <property type="project" value="UniProtKB-KW"/>
</dbReference>
<dbReference type="EMBL" id="AP024412">
    <property type="protein sequence ID" value="BCR35219.1"/>
    <property type="molecule type" value="Genomic_DNA"/>
</dbReference>
<dbReference type="InterPro" id="IPR036640">
    <property type="entry name" value="ABC1_TM_sf"/>
</dbReference>
<dbReference type="InterPro" id="IPR003593">
    <property type="entry name" value="AAA+_ATPase"/>
</dbReference>
<evidence type="ECO:0000256" key="1">
    <source>
        <dbReference type="ARBA" id="ARBA00004651"/>
    </source>
</evidence>
<dbReference type="PANTHER" id="PTHR43394:SF1">
    <property type="entry name" value="ATP-BINDING CASSETTE SUB-FAMILY B MEMBER 10, MITOCHONDRIAL"/>
    <property type="match status" value="1"/>
</dbReference>
<sequence>MKKHNIWNNALYVYKQANTFNKKYKYKLISSIVLSLLIPIFATFIPAVVVYIIIHGSKIGDFALIVGGIVLIYGILNYFSSYISHVLFFDKVFIRLNNFFEILSQKAMATGYENIEFKHNREKLMRAVGAISENRVGVELLLQVFPVFITSIAGILIYSSYIVTINYLIVLVLLGMVIMNVLLNVYARNYEKRTAEELNTYRTKLKYFQDEANKLSNAKDIKIYKLEKWFYNGIKLFTKKFSTRVMQQKFRYSLANFSDSIFSIIRNLIAYTILVAMVLNGSISAAEFTFMIGIVIGFAVWLNNLATSYGRLKEASIRIDDFREYISWDDGINMEAGENVEPLLHKKLSIEFKNVTFSYPESEKPTIRNLNLTIEAGEKIALVGINGAGKTTLVKLLTGLYNPTGGKILINGIPIEKFNRYEYYNLFGVIFQDVNILPFTIAQNVSGQTDKDTDLEKVNMVLEQSGLAEKIQSLEKKEHTSLTQVIDDKGIMLSGGELQKLMLARALYKDSPILVLDEPTAALDPLAEQALYLKYNSLTENKTSIFISHRLASTQFCNRIVYVEEGKILEMGTHTNLMKKNGKYAEMFNIQSQYYKENKEEGFLDAIDEKII</sequence>
<name>A0A7U9THC6_9MOLU</name>
<keyword evidence="7" id="KW-0472">Membrane</keyword>
<dbReference type="InterPro" id="IPR003439">
    <property type="entry name" value="ABC_transporter-like_ATP-bd"/>
</dbReference>
<dbReference type="SUPFAM" id="SSF90123">
    <property type="entry name" value="ABC transporter transmembrane region"/>
    <property type="match status" value="1"/>
</dbReference>
<dbReference type="GO" id="GO:0015421">
    <property type="term" value="F:ABC-type oligopeptide transporter activity"/>
    <property type="evidence" value="ECO:0007669"/>
    <property type="project" value="TreeGrafter"/>
</dbReference>
<evidence type="ECO:0000256" key="5">
    <source>
        <dbReference type="ARBA" id="ARBA00022840"/>
    </source>
</evidence>
<dbReference type="PROSITE" id="PS50929">
    <property type="entry name" value="ABC_TM1F"/>
    <property type="match status" value="1"/>
</dbReference>
<evidence type="ECO:0000256" key="6">
    <source>
        <dbReference type="ARBA" id="ARBA00022989"/>
    </source>
</evidence>
<evidence type="ECO:0000256" key="2">
    <source>
        <dbReference type="ARBA" id="ARBA00005417"/>
    </source>
</evidence>
<reference evidence="8" key="1">
    <citation type="submission" date="2021-01" db="EMBL/GenBank/DDBJ databases">
        <title>Draft genome sequence of Acholeplasmataceae bacterium strain Mahy22.</title>
        <authorList>
            <person name="Watanabe M."/>
            <person name="Kojima H."/>
            <person name="Fukui M."/>
        </authorList>
    </citation>
    <scope>NUCLEOTIDE SEQUENCE</scope>
    <source>
        <strain evidence="8">Mahy22</strain>
    </source>
</reference>
<evidence type="ECO:0000256" key="7">
    <source>
        <dbReference type="ARBA" id="ARBA00023136"/>
    </source>
</evidence>
<keyword evidence="4" id="KW-0547">Nucleotide-binding</keyword>
<dbReference type="AlphaFoldDB" id="A0A7U9THC6"/>
<dbReference type="Pfam" id="PF00005">
    <property type="entry name" value="ABC_tran"/>
    <property type="match status" value="1"/>
</dbReference>
<organism evidence="8 9">
    <name type="scientific">Mariniplasma anaerobium</name>
    <dbReference type="NCBI Taxonomy" id="2735436"/>
    <lineage>
        <taxon>Bacteria</taxon>
        <taxon>Bacillati</taxon>
        <taxon>Mycoplasmatota</taxon>
        <taxon>Mollicutes</taxon>
        <taxon>Acholeplasmatales</taxon>
        <taxon>Acholeplasmataceae</taxon>
        <taxon>Mariniplasma</taxon>
    </lineage>
</organism>
<keyword evidence="3" id="KW-0812">Transmembrane</keyword>
<evidence type="ECO:0000313" key="8">
    <source>
        <dbReference type="EMBL" id="BCR35219.1"/>
    </source>
</evidence>
<dbReference type="PROSITE" id="PS00211">
    <property type="entry name" value="ABC_TRANSPORTER_1"/>
    <property type="match status" value="1"/>
</dbReference>
<comment type="similarity">
    <text evidence="2">Belongs to the ABC transporter superfamily.</text>
</comment>
<keyword evidence="5 8" id="KW-0067">ATP-binding</keyword>
<evidence type="ECO:0000313" key="9">
    <source>
        <dbReference type="Proteomes" id="UP000620133"/>
    </source>
</evidence>
<dbReference type="GO" id="GO:0016887">
    <property type="term" value="F:ATP hydrolysis activity"/>
    <property type="evidence" value="ECO:0007669"/>
    <property type="project" value="InterPro"/>
</dbReference>
<keyword evidence="6" id="KW-1133">Transmembrane helix</keyword>
<dbReference type="InterPro" id="IPR039421">
    <property type="entry name" value="Type_1_exporter"/>
</dbReference>
<dbReference type="InterPro" id="IPR017871">
    <property type="entry name" value="ABC_transporter-like_CS"/>
</dbReference>
<dbReference type="KEGG" id="manr:MPAN_001120"/>
<dbReference type="SUPFAM" id="SSF52540">
    <property type="entry name" value="P-loop containing nucleoside triphosphate hydrolases"/>
    <property type="match status" value="1"/>
</dbReference>
<dbReference type="Proteomes" id="UP000620133">
    <property type="component" value="Chromosome"/>
</dbReference>
<dbReference type="PANTHER" id="PTHR43394">
    <property type="entry name" value="ATP-DEPENDENT PERMEASE MDL1, MITOCHONDRIAL"/>
    <property type="match status" value="1"/>
</dbReference>
<dbReference type="InterPro" id="IPR011527">
    <property type="entry name" value="ABC1_TM_dom"/>
</dbReference>
<dbReference type="SMART" id="SM00382">
    <property type="entry name" value="AAA"/>
    <property type="match status" value="1"/>
</dbReference>
<dbReference type="RefSeq" id="WP_176239092.1">
    <property type="nucleotide sequence ID" value="NZ_AP024412.1"/>
</dbReference>
<gene>
    <name evidence="8" type="ORF">MPAN_001120</name>
</gene>
<dbReference type="CDD" id="cd03228">
    <property type="entry name" value="ABCC_MRP_Like"/>
    <property type="match status" value="1"/>
</dbReference>
<dbReference type="GO" id="GO:0005886">
    <property type="term" value="C:plasma membrane"/>
    <property type="evidence" value="ECO:0007669"/>
    <property type="project" value="UniProtKB-SubCell"/>
</dbReference>
<dbReference type="InterPro" id="IPR027417">
    <property type="entry name" value="P-loop_NTPase"/>
</dbReference>
<dbReference type="Gene3D" id="1.20.1560.10">
    <property type="entry name" value="ABC transporter type 1, transmembrane domain"/>
    <property type="match status" value="1"/>
</dbReference>
<comment type="subcellular location">
    <subcellularLocation>
        <location evidence="1">Cell membrane</location>
        <topology evidence="1">Multi-pass membrane protein</topology>
    </subcellularLocation>
</comment>
<dbReference type="Gene3D" id="3.40.50.300">
    <property type="entry name" value="P-loop containing nucleotide triphosphate hydrolases"/>
    <property type="match status" value="1"/>
</dbReference>
<proteinExistence type="inferred from homology"/>